<evidence type="ECO:0000256" key="2">
    <source>
        <dbReference type="ARBA" id="ARBA00023015"/>
    </source>
</evidence>
<evidence type="ECO:0000256" key="4">
    <source>
        <dbReference type="ARBA" id="ARBA00023163"/>
    </source>
</evidence>
<keyword evidence="6" id="KW-1185">Reference proteome</keyword>
<accession>A0A1S1HMP4</accession>
<evidence type="ECO:0000313" key="5">
    <source>
        <dbReference type="EMBL" id="OHT23358.1"/>
    </source>
</evidence>
<organism evidence="5 6">
    <name type="scientific">Providencia stuartii</name>
    <dbReference type="NCBI Taxonomy" id="588"/>
    <lineage>
        <taxon>Bacteria</taxon>
        <taxon>Pseudomonadati</taxon>
        <taxon>Pseudomonadota</taxon>
        <taxon>Gammaproteobacteria</taxon>
        <taxon>Enterobacterales</taxon>
        <taxon>Morganellaceae</taxon>
        <taxon>Providencia</taxon>
    </lineage>
</organism>
<evidence type="ECO:0000313" key="6">
    <source>
        <dbReference type="Proteomes" id="UP000179588"/>
    </source>
</evidence>
<keyword evidence="2" id="KW-0805">Transcription regulation</keyword>
<protein>
    <submittedName>
        <fullName evidence="5">Antiterminator</fullName>
    </submittedName>
</protein>
<comment type="caution">
    <text evidence="5">The sequence shown here is derived from an EMBL/GenBank/DDBJ whole genome shotgun (WGS) entry which is preliminary data.</text>
</comment>
<evidence type="ECO:0000256" key="1">
    <source>
        <dbReference type="ARBA" id="ARBA00010234"/>
    </source>
</evidence>
<dbReference type="InterPro" id="IPR010534">
    <property type="entry name" value="Phage_933W_GpQ"/>
</dbReference>
<dbReference type="Proteomes" id="UP000179588">
    <property type="component" value="Unassembled WGS sequence"/>
</dbReference>
<proteinExistence type="inferred from homology"/>
<dbReference type="AlphaFoldDB" id="A0A1S1HMP4"/>
<reference evidence="5 6" key="1">
    <citation type="submission" date="2016-03" db="EMBL/GenBank/DDBJ databases">
        <title>Genome sequence of Providencia stuartii strain, isolated from the salivary glands of larval Lucilia sericata.</title>
        <authorList>
            <person name="Yuan Y."/>
            <person name="Zhang Y."/>
            <person name="Fu S."/>
            <person name="Crippen T.L."/>
            <person name="Visi D."/>
            <person name="Benbow M.E."/>
            <person name="Allen M."/>
            <person name="Tomberlin J.K."/>
            <person name="Sze S.-H."/>
            <person name="Tarone A.M."/>
        </authorList>
    </citation>
    <scope>NUCLEOTIDE SEQUENCE [LARGE SCALE GENOMIC DNA]</scope>
    <source>
        <strain evidence="5 6">Crippen</strain>
    </source>
</reference>
<name>A0A1S1HMP4_PROST</name>
<dbReference type="Pfam" id="PF06530">
    <property type="entry name" value="Phage_antitermQ"/>
    <property type="match status" value="1"/>
</dbReference>
<keyword evidence="4" id="KW-0804">Transcription</keyword>
<comment type="similarity">
    <text evidence="1">Belongs to the phage antitermination Q type 1 family.</text>
</comment>
<dbReference type="EMBL" id="LVIE01000186">
    <property type="protein sequence ID" value="OHT23358.1"/>
    <property type="molecule type" value="Genomic_DNA"/>
</dbReference>
<evidence type="ECO:0000256" key="3">
    <source>
        <dbReference type="ARBA" id="ARBA00023125"/>
    </source>
</evidence>
<gene>
    <name evidence="5" type="ORF">A3Q29_21095</name>
</gene>
<dbReference type="GO" id="GO:0060567">
    <property type="term" value="P:negative regulation of termination of DNA-templated transcription"/>
    <property type="evidence" value="ECO:0007669"/>
    <property type="project" value="InterPro"/>
</dbReference>
<keyword evidence="3" id="KW-0238">DNA-binding</keyword>
<dbReference type="GO" id="GO:0003677">
    <property type="term" value="F:DNA binding"/>
    <property type="evidence" value="ECO:0007669"/>
    <property type="project" value="UniProtKB-KW"/>
</dbReference>
<sequence length="177" mass="20949">MSSLKSISDGFKLDAEREAWLQGWLSKFGAWVYSGRLDKRQSSIIAEFMDSVKKRDYIEREMCNDEDGMLITNVVDMVYHIDQVAFTLLLLRYAFCCSDRSIAYHYHEIAQPRQMIRRNRTIEYRKPSISTCRREVKEILQSVEYLIYSHLYDAFKSRDNEWKMKNSSVSLLTTLSQ</sequence>